<sequence>MYKLGALHVIKQTSAIHNASVIFLHGDTGKGILEWVKFLNNNFSLPHIKFLFPTAPTRPYTFIGGEPSTVWFDRYKLSPDVPEHGESINSIKDEIKKIVDEEVKLGIPLNRIIIGGFSMGGALSLHMAYRFLPGLAGVFALSSFLNNGSEIYKNIKSIETPLFMCHGNKDDMVPITWGKNTFDKLEQLGVKGEFIELQNTFHELKSKEISSLLSWIEKLLPDYH</sequence>
<evidence type="ECO:0000256" key="2">
    <source>
        <dbReference type="ARBA" id="ARBA00012423"/>
    </source>
</evidence>
<dbReference type="InterPro" id="IPR003140">
    <property type="entry name" value="PLipase/COase/thioEstase"/>
</dbReference>
<dbReference type="PANTHER" id="PTHR10655">
    <property type="entry name" value="LYSOPHOSPHOLIPASE-RELATED"/>
    <property type="match status" value="1"/>
</dbReference>
<dbReference type="AlphaFoldDB" id="A0ABD2NED5"/>
<evidence type="ECO:0000259" key="4">
    <source>
        <dbReference type="Pfam" id="PF02230"/>
    </source>
</evidence>
<accession>A0ABD2NED5</accession>
<reference evidence="5 6" key="1">
    <citation type="journal article" date="2021" name="BMC Biol.">
        <title>Horizontally acquired antibacterial genes associated with adaptive radiation of ladybird beetles.</title>
        <authorList>
            <person name="Li H.S."/>
            <person name="Tang X.F."/>
            <person name="Huang Y.H."/>
            <person name="Xu Z.Y."/>
            <person name="Chen M.L."/>
            <person name="Du X.Y."/>
            <person name="Qiu B.Y."/>
            <person name="Chen P.T."/>
            <person name="Zhang W."/>
            <person name="Slipinski A."/>
            <person name="Escalona H.E."/>
            <person name="Waterhouse R.M."/>
            <person name="Zwick A."/>
            <person name="Pang H."/>
        </authorList>
    </citation>
    <scope>NUCLEOTIDE SEQUENCE [LARGE SCALE GENOMIC DNA]</scope>
    <source>
        <strain evidence="5">SYSU2018</strain>
    </source>
</reference>
<dbReference type="GO" id="GO:0008474">
    <property type="term" value="F:palmitoyl-(protein) hydrolase activity"/>
    <property type="evidence" value="ECO:0007669"/>
    <property type="project" value="UniProtKB-EC"/>
</dbReference>
<organism evidence="5 6">
    <name type="scientific">Cryptolaemus montrouzieri</name>
    <dbReference type="NCBI Taxonomy" id="559131"/>
    <lineage>
        <taxon>Eukaryota</taxon>
        <taxon>Metazoa</taxon>
        <taxon>Ecdysozoa</taxon>
        <taxon>Arthropoda</taxon>
        <taxon>Hexapoda</taxon>
        <taxon>Insecta</taxon>
        <taxon>Pterygota</taxon>
        <taxon>Neoptera</taxon>
        <taxon>Endopterygota</taxon>
        <taxon>Coleoptera</taxon>
        <taxon>Polyphaga</taxon>
        <taxon>Cucujiformia</taxon>
        <taxon>Coccinelloidea</taxon>
        <taxon>Coccinellidae</taxon>
        <taxon>Scymninae</taxon>
        <taxon>Scymnini</taxon>
        <taxon>Cryptolaemus</taxon>
    </lineage>
</organism>
<dbReference type="EC" id="3.1.2.22" evidence="2"/>
<keyword evidence="3" id="KW-0378">Hydrolase</keyword>
<evidence type="ECO:0000256" key="3">
    <source>
        <dbReference type="ARBA" id="ARBA00022801"/>
    </source>
</evidence>
<dbReference type="Pfam" id="PF02230">
    <property type="entry name" value="Abhydrolase_2"/>
    <property type="match status" value="1"/>
</dbReference>
<dbReference type="SUPFAM" id="SSF53474">
    <property type="entry name" value="alpha/beta-Hydrolases"/>
    <property type="match status" value="1"/>
</dbReference>
<gene>
    <name evidence="5" type="ORF">HHI36_012412</name>
</gene>
<feature type="domain" description="Phospholipase/carboxylesterase/thioesterase" evidence="4">
    <location>
        <begin position="9"/>
        <end position="219"/>
    </location>
</feature>
<comment type="similarity">
    <text evidence="1">Belongs to the AB hydrolase superfamily. AB hydrolase 2 family.</text>
</comment>
<evidence type="ECO:0000313" key="6">
    <source>
        <dbReference type="Proteomes" id="UP001516400"/>
    </source>
</evidence>
<keyword evidence="6" id="KW-1185">Reference proteome</keyword>
<dbReference type="InterPro" id="IPR050565">
    <property type="entry name" value="LYPA1-2/EST-like"/>
</dbReference>
<dbReference type="InterPro" id="IPR029058">
    <property type="entry name" value="AB_hydrolase_fold"/>
</dbReference>
<evidence type="ECO:0000256" key="1">
    <source>
        <dbReference type="ARBA" id="ARBA00006499"/>
    </source>
</evidence>
<evidence type="ECO:0000313" key="5">
    <source>
        <dbReference type="EMBL" id="KAL3277051.1"/>
    </source>
</evidence>
<comment type="caution">
    <text evidence="5">The sequence shown here is derived from an EMBL/GenBank/DDBJ whole genome shotgun (WGS) entry which is preliminary data.</text>
</comment>
<protein>
    <recommendedName>
        <fullName evidence="2">palmitoyl-protein hydrolase</fullName>
        <ecNumber evidence="2">3.1.2.22</ecNumber>
    </recommendedName>
</protein>
<dbReference type="EMBL" id="JABFTP020000103">
    <property type="protein sequence ID" value="KAL3277051.1"/>
    <property type="molecule type" value="Genomic_DNA"/>
</dbReference>
<proteinExistence type="inferred from homology"/>
<dbReference type="Gene3D" id="3.40.50.1820">
    <property type="entry name" value="alpha/beta hydrolase"/>
    <property type="match status" value="1"/>
</dbReference>
<dbReference type="Proteomes" id="UP001516400">
    <property type="component" value="Unassembled WGS sequence"/>
</dbReference>
<dbReference type="PANTHER" id="PTHR10655:SF17">
    <property type="entry name" value="LYSOPHOSPHOLIPASE-LIKE PROTEIN 1"/>
    <property type="match status" value="1"/>
</dbReference>
<name>A0ABD2NED5_9CUCU</name>